<accession>A0A7J8NEX2</accession>
<keyword evidence="2" id="KW-1185">Reference proteome</keyword>
<gene>
    <name evidence="1" type="ORF">Golob_000025</name>
</gene>
<evidence type="ECO:0000313" key="1">
    <source>
        <dbReference type="EMBL" id="MBA0575475.1"/>
    </source>
</evidence>
<comment type="caution">
    <text evidence="1">The sequence shown here is derived from an EMBL/GenBank/DDBJ whole genome shotgun (WGS) entry which is preliminary data.</text>
</comment>
<reference evidence="1 2" key="1">
    <citation type="journal article" date="2019" name="Genome Biol. Evol.">
        <title>Insights into the evolution of the New World diploid cottons (Gossypium, subgenus Houzingenia) based on genome sequencing.</title>
        <authorList>
            <person name="Grover C.E."/>
            <person name="Arick M.A. 2nd"/>
            <person name="Thrash A."/>
            <person name="Conover J.L."/>
            <person name="Sanders W.S."/>
            <person name="Peterson D.G."/>
            <person name="Frelichowski J.E."/>
            <person name="Scheffler J.A."/>
            <person name="Scheffler B.E."/>
            <person name="Wendel J.F."/>
        </authorList>
    </citation>
    <scope>NUCLEOTIDE SEQUENCE [LARGE SCALE GENOMIC DNA]</scope>
    <source>
        <strain evidence="1">157</strain>
        <tissue evidence="1">Leaf</tissue>
    </source>
</reference>
<sequence>MHYSPLKEIVATPRRDDILEENWTAILQNLQEDDVE</sequence>
<dbReference type="AlphaFoldDB" id="A0A7J8NEX2"/>
<dbReference type="Proteomes" id="UP000593572">
    <property type="component" value="Unassembled WGS sequence"/>
</dbReference>
<proteinExistence type="predicted"/>
<organism evidence="1 2">
    <name type="scientific">Gossypium lobatum</name>
    <dbReference type="NCBI Taxonomy" id="34289"/>
    <lineage>
        <taxon>Eukaryota</taxon>
        <taxon>Viridiplantae</taxon>
        <taxon>Streptophyta</taxon>
        <taxon>Embryophyta</taxon>
        <taxon>Tracheophyta</taxon>
        <taxon>Spermatophyta</taxon>
        <taxon>Magnoliopsida</taxon>
        <taxon>eudicotyledons</taxon>
        <taxon>Gunneridae</taxon>
        <taxon>Pentapetalae</taxon>
        <taxon>rosids</taxon>
        <taxon>malvids</taxon>
        <taxon>Malvales</taxon>
        <taxon>Malvaceae</taxon>
        <taxon>Malvoideae</taxon>
        <taxon>Gossypium</taxon>
    </lineage>
</organism>
<protein>
    <submittedName>
        <fullName evidence="1">Uncharacterized protein</fullName>
    </submittedName>
</protein>
<dbReference type="EMBL" id="JABEZX010192618">
    <property type="protein sequence ID" value="MBA0575475.1"/>
    <property type="molecule type" value="Genomic_DNA"/>
</dbReference>
<evidence type="ECO:0000313" key="2">
    <source>
        <dbReference type="Proteomes" id="UP000593572"/>
    </source>
</evidence>
<name>A0A7J8NEX2_9ROSI</name>